<keyword evidence="4 12" id="KW-0812">Transmembrane</keyword>
<feature type="transmembrane region" description="Helical" evidence="12">
    <location>
        <begin position="531"/>
        <end position="551"/>
    </location>
</feature>
<feature type="transmembrane region" description="Helical" evidence="12">
    <location>
        <begin position="407"/>
        <end position="431"/>
    </location>
</feature>
<keyword evidence="3" id="KW-1003">Cell membrane</keyword>
<dbReference type="Gene3D" id="3.40.50.2300">
    <property type="match status" value="2"/>
</dbReference>
<keyword evidence="5" id="KW-0732">Signal</keyword>
<dbReference type="Pfam" id="PF00003">
    <property type="entry name" value="7tm_3"/>
    <property type="match status" value="1"/>
</dbReference>
<evidence type="ECO:0000256" key="4">
    <source>
        <dbReference type="ARBA" id="ARBA00022692"/>
    </source>
</evidence>
<comment type="similarity">
    <text evidence="2">Belongs to the G-protein coupled receptor 3 family.</text>
</comment>
<evidence type="ECO:0000256" key="5">
    <source>
        <dbReference type="ARBA" id="ARBA00022729"/>
    </source>
</evidence>
<dbReference type="GeneTree" id="ENSGT00950000182788"/>
<evidence type="ECO:0000256" key="9">
    <source>
        <dbReference type="ARBA" id="ARBA00023170"/>
    </source>
</evidence>
<reference evidence="14" key="2">
    <citation type="submission" date="2011-06" db="UniProtKB">
        <authorList>
            <consortium name="Ensembl"/>
        </authorList>
    </citation>
    <scope>IDENTIFICATION</scope>
</reference>
<evidence type="ECO:0000256" key="10">
    <source>
        <dbReference type="ARBA" id="ARBA00023180"/>
    </source>
</evidence>
<dbReference type="Pfam" id="PF07562">
    <property type="entry name" value="NCD3G"/>
    <property type="match status" value="1"/>
</dbReference>
<dbReference type="InterPro" id="IPR038550">
    <property type="entry name" value="GPCR_3_9-Cys_sf"/>
</dbReference>
<dbReference type="Gene3D" id="2.10.50.30">
    <property type="entry name" value="GPCR, family 3, nine cysteines domain"/>
    <property type="match status" value="1"/>
</dbReference>
<keyword evidence="11" id="KW-0807">Transducer</keyword>
<dbReference type="InterPro" id="IPR001828">
    <property type="entry name" value="ANF_lig-bd_rcpt"/>
</dbReference>
<dbReference type="FunFam" id="2.10.50.30:FF:000002">
    <property type="entry name" value="Vomeronasal 2 receptor, h1"/>
    <property type="match status" value="1"/>
</dbReference>
<dbReference type="PRINTS" id="PR00248">
    <property type="entry name" value="GPCRMGR"/>
</dbReference>
<feature type="transmembrane region" description="Helical" evidence="12">
    <location>
        <begin position="452"/>
        <end position="470"/>
    </location>
</feature>
<dbReference type="PRINTS" id="PR01535">
    <property type="entry name" value="VOMERONASL2R"/>
</dbReference>
<accession>F6V8P9</accession>
<evidence type="ECO:0000256" key="1">
    <source>
        <dbReference type="ARBA" id="ARBA00004651"/>
    </source>
</evidence>
<evidence type="ECO:0000256" key="8">
    <source>
        <dbReference type="ARBA" id="ARBA00023136"/>
    </source>
</evidence>
<dbReference type="AlphaFoldDB" id="F6V8P9"/>
<dbReference type="PANTHER" id="PTHR24061:SF543">
    <property type="entry name" value="VOMERONASAL TYPE-2 RECEPTOR 26"/>
    <property type="match status" value="1"/>
</dbReference>
<dbReference type="PROSITE" id="PS50259">
    <property type="entry name" value="G_PROTEIN_RECEP_F3_4"/>
    <property type="match status" value="1"/>
</dbReference>
<evidence type="ECO:0000256" key="2">
    <source>
        <dbReference type="ARBA" id="ARBA00007242"/>
    </source>
</evidence>
<evidence type="ECO:0000256" key="7">
    <source>
        <dbReference type="ARBA" id="ARBA00023040"/>
    </source>
</evidence>
<dbReference type="HOGENOM" id="CLU_005389_5_0_1"/>
<dbReference type="Ensembl" id="ENSXETT00000015576">
    <property type="protein sequence ID" value="ENSXETP00000015576"/>
    <property type="gene ID" value="ENSXETG00000007171"/>
</dbReference>
<evidence type="ECO:0000313" key="14">
    <source>
        <dbReference type="Ensembl" id="ENSXETP00000015576"/>
    </source>
</evidence>
<feature type="domain" description="G-protein coupled receptors family 3 profile" evidence="13">
    <location>
        <begin position="337"/>
        <end position="601"/>
    </location>
</feature>
<feature type="transmembrane region" description="Helical" evidence="12">
    <location>
        <begin position="557"/>
        <end position="579"/>
    </location>
</feature>
<dbReference type="InParanoid" id="F6V8P9"/>
<dbReference type="SUPFAM" id="SSF53822">
    <property type="entry name" value="Periplasmic binding protein-like I"/>
    <property type="match status" value="1"/>
</dbReference>
<keyword evidence="9" id="KW-0675">Receptor</keyword>
<keyword evidence="7" id="KW-0297">G-protein coupled receptor</keyword>
<dbReference type="GO" id="GO:0005886">
    <property type="term" value="C:plasma membrane"/>
    <property type="evidence" value="ECO:0007669"/>
    <property type="project" value="UniProtKB-SubCell"/>
</dbReference>
<keyword evidence="6 12" id="KW-1133">Transmembrane helix</keyword>
<dbReference type="InterPro" id="IPR000337">
    <property type="entry name" value="GPCR_3"/>
</dbReference>
<sequence length="601" mass="67999">MDSVLSDKVQFPFFYRTVPNEASQFQALVLLIKQFGWSWVGILVSDNDSGLQASQTLKVELELIGACVEFLEFLPYRKSLDDSRKMKIYKTLIASSSKVIIAYGDRDYMLVLHIILYMYPVPLKVWIISVQWNFSTGSEASFLNFIPFNGSLALTLQSKSIPGFKEFVYGIRPDLYLNYQFISDSWGEFFGCDWKEKHDEQYKCTGNENILNVENGNLDKDLSFYTYSIYNAVYALAYAFQALLSEKMEEHTYAGDIRPWETPQSACSGTCFPGFRKYQREGKPRCCYECVHCPEGEISNQTDAQTCIKCGEDQWPNANKDKCINKVITFLSYEEPLGISLVLISILFFIFTCVVLTIFTLYRNTPIVKANNRDLSYILLFSLMMCFLCSLLFIGHPLRVTCILRQTVFAIAFAISLSSTLAKTVTVIVAFNATRPGNKLRDWMGPSVFNTLVLLGGLVQVFICAGWVGISPPFPYYNLEDDIVVILAECKEGSLLGFYCVLCYLGLLASISFVIAFLARRLPDAFNEAKLITFSMLVFCSVWISFIPAYLSTKGKYTVAVEIFAILSSGAGLLCCIFLPKCYIILRRPEQNTKVFITQKG</sequence>
<dbReference type="PROSITE" id="PS00981">
    <property type="entry name" value="G_PROTEIN_RECEP_F3_3"/>
    <property type="match status" value="1"/>
</dbReference>
<dbReference type="InterPro" id="IPR017979">
    <property type="entry name" value="GPCR_3_CS"/>
</dbReference>
<keyword evidence="8 12" id="KW-0472">Membrane</keyword>
<comment type="subcellular location">
    <subcellularLocation>
        <location evidence="1">Cell membrane</location>
        <topology evidence="1">Multi-pass membrane protein</topology>
    </subcellularLocation>
</comment>
<dbReference type="InterPro" id="IPR011500">
    <property type="entry name" value="GPCR_3_9-Cys_dom"/>
</dbReference>
<evidence type="ECO:0000256" key="6">
    <source>
        <dbReference type="ARBA" id="ARBA00022989"/>
    </source>
</evidence>
<dbReference type="Pfam" id="PF01094">
    <property type="entry name" value="ANF_receptor"/>
    <property type="match status" value="1"/>
</dbReference>
<feature type="transmembrane region" description="Helical" evidence="12">
    <location>
        <begin position="374"/>
        <end position="395"/>
    </location>
</feature>
<feature type="transmembrane region" description="Helical" evidence="12">
    <location>
        <begin position="337"/>
        <end position="362"/>
    </location>
</feature>
<protein>
    <recommendedName>
        <fullName evidence="13">G-protein coupled receptors family 3 profile domain-containing protein</fullName>
    </recommendedName>
</protein>
<dbReference type="PANTHER" id="PTHR24061">
    <property type="entry name" value="CALCIUM-SENSING RECEPTOR-RELATED"/>
    <property type="match status" value="1"/>
</dbReference>
<name>F6V8P9_XENTR</name>
<evidence type="ECO:0000259" key="13">
    <source>
        <dbReference type="PROSITE" id="PS50259"/>
    </source>
</evidence>
<proteinExistence type="inferred from homology"/>
<dbReference type="InterPro" id="IPR017978">
    <property type="entry name" value="GPCR_3_C"/>
</dbReference>
<dbReference type="CDD" id="cd15283">
    <property type="entry name" value="7tmC_V2R_pheromone"/>
    <property type="match status" value="1"/>
</dbReference>
<organism evidence="14">
    <name type="scientific">Xenopus tropicalis</name>
    <name type="common">Western clawed frog</name>
    <name type="synonym">Silurana tropicalis</name>
    <dbReference type="NCBI Taxonomy" id="8364"/>
    <lineage>
        <taxon>Eukaryota</taxon>
        <taxon>Metazoa</taxon>
        <taxon>Chordata</taxon>
        <taxon>Craniata</taxon>
        <taxon>Vertebrata</taxon>
        <taxon>Euteleostomi</taxon>
        <taxon>Amphibia</taxon>
        <taxon>Batrachia</taxon>
        <taxon>Anura</taxon>
        <taxon>Pipoidea</taxon>
        <taxon>Pipidae</taxon>
        <taxon>Xenopodinae</taxon>
        <taxon>Xenopus</taxon>
        <taxon>Silurana</taxon>
    </lineage>
</organism>
<dbReference type="InterPro" id="IPR028082">
    <property type="entry name" value="Peripla_BP_I"/>
</dbReference>
<dbReference type="GO" id="GO:0004930">
    <property type="term" value="F:G protein-coupled receptor activity"/>
    <property type="evidence" value="ECO:0007669"/>
    <property type="project" value="UniProtKB-KW"/>
</dbReference>
<dbReference type="InterPro" id="IPR004073">
    <property type="entry name" value="GPCR_3_vmron_rcpt_2"/>
</dbReference>
<reference evidence="14" key="1">
    <citation type="journal article" date="2010" name="Science">
        <title>The genome of the Western clawed frog Xenopus tropicalis.</title>
        <authorList>
            <person name="Hellsten U."/>
            <person name="Harland R.M."/>
            <person name="Gilchrist M.J."/>
            <person name="Hendrix D."/>
            <person name="Jurka J."/>
            <person name="Kapitonov V."/>
            <person name="Ovcharenko I."/>
            <person name="Putnam N.H."/>
            <person name="Shu S."/>
            <person name="Taher L."/>
            <person name="Blitz I.L."/>
            <person name="Blumberg B."/>
            <person name="Dichmann D.S."/>
            <person name="Dubchak I."/>
            <person name="Amaya E."/>
            <person name="Detter J.C."/>
            <person name="Fletcher R."/>
            <person name="Gerhard D.S."/>
            <person name="Goodstein D."/>
            <person name="Graves T."/>
            <person name="Grigoriev I.V."/>
            <person name="Grimwood J."/>
            <person name="Kawashima T."/>
            <person name="Lindquist E."/>
            <person name="Lucas S.M."/>
            <person name="Mead P.E."/>
            <person name="Mitros T."/>
            <person name="Ogino H."/>
            <person name="Ohta Y."/>
            <person name="Poliakov A.V."/>
            <person name="Pollet N."/>
            <person name="Robert J."/>
            <person name="Salamov A."/>
            <person name="Sater A.K."/>
            <person name="Schmutz J."/>
            <person name="Terry A."/>
            <person name="Vize P.D."/>
            <person name="Warren W.C."/>
            <person name="Wells D."/>
            <person name="Wills A."/>
            <person name="Wilson R.K."/>
            <person name="Zimmerman L.B."/>
            <person name="Zorn A.M."/>
            <person name="Grainger R."/>
            <person name="Grammer T."/>
            <person name="Khokha M.K."/>
            <person name="Richardson P.M."/>
            <person name="Rokhsar D.S."/>
        </authorList>
    </citation>
    <scope>NUCLEOTIDE SEQUENCE [LARGE SCALE GENOMIC DNA]</scope>
    <source>
        <strain evidence="14">Nigerian</strain>
    </source>
</reference>
<dbReference type="InterPro" id="IPR000068">
    <property type="entry name" value="GPCR_3_Ca_sens_rcpt-rel"/>
</dbReference>
<evidence type="ECO:0000256" key="11">
    <source>
        <dbReference type="ARBA" id="ARBA00023224"/>
    </source>
</evidence>
<keyword evidence="10" id="KW-0325">Glycoprotein</keyword>
<dbReference type="FunFam" id="3.40.50.2300:FF:000024">
    <property type="entry name" value="Vomeronasal 2, receptor 73"/>
    <property type="match status" value="1"/>
</dbReference>
<evidence type="ECO:0000256" key="3">
    <source>
        <dbReference type="ARBA" id="ARBA00022475"/>
    </source>
</evidence>
<evidence type="ECO:0000256" key="12">
    <source>
        <dbReference type="SAM" id="Phobius"/>
    </source>
</evidence>
<feature type="transmembrane region" description="Helical" evidence="12">
    <location>
        <begin position="496"/>
        <end position="519"/>
    </location>
</feature>